<organism evidence="10 11">
    <name type="scientific">Azospira inquinata</name>
    <dbReference type="NCBI Taxonomy" id="2785627"/>
    <lineage>
        <taxon>Bacteria</taxon>
        <taxon>Pseudomonadati</taxon>
        <taxon>Pseudomonadota</taxon>
        <taxon>Betaproteobacteria</taxon>
        <taxon>Rhodocyclales</taxon>
        <taxon>Rhodocyclaceae</taxon>
        <taxon>Azospira</taxon>
    </lineage>
</organism>
<reference evidence="10" key="1">
    <citation type="submission" date="2020-11" db="EMBL/GenBank/DDBJ databases">
        <title>Azospira inquinata sp. nov.</title>
        <authorList>
            <person name="Moe W.M."/>
            <person name="Mikes M.C."/>
        </authorList>
    </citation>
    <scope>NUCLEOTIDE SEQUENCE</scope>
    <source>
        <strain evidence="10">Azo-3</strain>
    </source>
</reference>
<evidence type="ECO:0000313" key="10">
    <source>
        <dbReference type="EMBL" id="QWT49943.1"/>
    </source>
</evidence>
<protein>
    <recommendedName>
        <fullName evidence="3 8">Dihydrofolate reductase</fullName>
        <ecNumber evidence="3 8">1.5.1.3</ecNumber>
    </recommendedName>
</protein>
<sequence>MTSAPATPPLALIAAVGANRAIGLNNRLLWSLPEDMAHFKALTQGRTVLMGRKTWESLPPRFRPLPGRRNIVISRNPDYQAPGAELAHSLEAALALAARPQGGQESAAASLAEVFVIGGAQLYGEALALADRLYLTEVADSPAADAFFPPVDGARWPETARETHRTDSGLIYAFVTRERAA</sequence>
<evidence type="ECO:0000256" key="2">
    <source>
        <dbReference type="ARBA" id="ARBA00009539"/>
    </source>
</evidence>
<comment type="catalytic activity">
    <reaction evidence="8">
        <text>(6S)-5,6,7,8-tetrahydrofolate + NADP(+) = 7,8-dihydrofolate + NADPH + H(+)</text>
        <dbReference type="Rhea" id="RHEA:15009"/>
        <dbReference type="ChEBI" id="CHEBI:15378"/>
        <dbReference type="ChEBI" id="CHEBI:57451"/>
        <dbReference type="ChEBI" id="CHEBI:57453"/>
        <dbReference type="ChEBI" id="CHEBI:57783"/>
        <dbReference type="ChEBI" id="CHEBI:58349"/>
        <dbReference type="EC" id="1.5.1.3"/>
    </reaction>
</comment>
<name>A0A975SPA3_9RHOO</name>
<proteinExistence type="inferred from homology"/>
<dbReference type="PANTHER" id="PTHR48069">
    <property type="entry name" value="DIHYDROFOLATE REDUCTASE"/>
    <property type="match status" value="1"/>
</dbReference>
<dbReference type="EMBL" id="CP064782">
    <property type="protein sequence ID" value="QWT49943.1"/>
    <property type="molecule type" value="Genomic_DNA"/>
</dbReference>
<evidence type="ECO:0000256" key="4">
    <source>
        <dbReference type="ARBA" id="ARBA00022563"/>
    </source>
</evidence>
<keyword evidence="4 8" id="KW-0554">One-carbon metabolism</keyword>
<keyword evidence="5 8" id="KW-0521">NADP</keyword>
<dbReference type="InterPro" id="IPR001796">
    <property type="entry name" value="DHFR_dom"/>
</dbReference>
<dbReference type="PIRSF" id="PIRSF000194">
    <property type="entry name" value="DHFR"/>
    <property type="match status" value="1"/>
</dbReference>
<dbReference type="GO" id="GO:0046655">
    <property type="term" value="P:folic acid metabolic process"/>
    <property type="evidence" value="ECO:0007669"/>
    <property type="project" value="TreeGrafter"/>
</dbReference>
<evidence type="ECO:0000256" key="6">
    <source>
        <dbReference type="ARBA" id="ARBA00023002"/>
    </source>
</evidence>
<dbReference type="GO" id="GO:0005829">
    <property type="term" value="C:cytosol"/>
    <property type="evidence" value="ECO:0007669"/>
    <property type="project" value="TreeGrafter"/>
</dbReference>
<dbReference type="GO" id="GO:0006730">
    <property type="term" value="P:one-carbon metabolic process"/>
    <property type="evidence" value="ECO:0007669"/>
    <property type="project" value="UniProtKB-KW"/>
</dbReference>
<dbReference type="GO" id="GO:0046654">
    <property type="term" value="P:tetrahydrofolate biosynthetic process"/>
    <property type="evidence" value="ECO:0007669"/>
    <property type="project" value="InterPro"/>
</dbReference>
<accession>A0A975SPA3</accession>
<evidence type="ECO:0000259" key="9">
    <source>
        <dbReference type="PROSITE" id="PS51330"/>
    </source>
</evidence>
<evidence type="ECO:0000256" key="5">
    <source>
        <dbReference type="ARBA" id="ARBA00022857"/>
    </source>
</evidence>
<dbReference type="KEGG" id="aiq:Azoinq_04895"/>
<dbReference type="GO" id="GO:0050661">
    <property type="term" value="F:NADP binding"/>
    <property type="evidence" value="ECO:0007669"/>
    <property type="project" value="InterPro"/>
</dbReference>
<comment type="pathway">
    <text evidence="1 8">Cofactor biosynthesis; tetrahydrofolate biosynthesis; 5,6,7,8-tetrahydrofolate from 7,8-dihydrofolate: step 1/1.</text>
</comment>
<dbReference type="CDD" id="cd00209">
    <property type="entry name" value="DHFR"/>
    <property type="match status" value="1"/>
</dbReference>
<dbReference type="AlphaFoldDB" id="A0A975SPA3"/>
<comment type="function">
    <text evidence="7 8">Key enzyme in folate metabolism. Catalyzes an essential reaction for de novo glycine and purine synthesis, and for DNA precursor synthesis.</text>
</comment>
<evidence type="ECO:0000256" key="1">
    <source>
        <dbReference type="ARBA" id="ARBA00004903"/>
    </source>
</evidence>
<dbReference type="GO" id="GO:0004146">
    <property type="term" value="F:dihydrofolate reductase activity"/>
    <property type="evidence" value="ECO:0007669"/>
    <property type="project" value="UniProtKB-EC"/>
</dbReference>
<keyword evidence="6 8" id="KW-0560">Oxidoreductase</keyword>
<dbReference type="GO" id="GO:0046452">
    <property type="term" value="P:dihydrofolate metabolic process"/>
    <property type="evidence" value="ECO:0007669"/>
    <property type="project" value="TreeGrafter"/>
</dbReference>
<evidence type="ECO:0000256" key="8">
    <source>
        <dbReference type="PIRNR" id="PIRNR000194"/>
    </source>
</evidence>
<dbReference type="EC" id="1.5.1.3" evidence="3 8"/>
<evidence type="ECO:0000256" key="3">
    <source>
        <dbReference type="ARBA" id="ARBA00012856"/>
    </source>
</evidence>
<evidence type="ECO:0000313" key="11">
    <source>
        <dbReference type="Proteomes" id="UP000683428"/>
    </source>
</evidence>
<feature type="domain" description="DHFR" evidence="9">
    <location>
        <begin position="9"/>
        <end position="179"/>
    </location>
</feature>
<dbReference type="PROSITE" id="PS51330">
    <property type="entry name" value="DHFR_2"/>
    <property type="match status" value="1"/>
</dbReference>
<dbReference type="InterPro" id="IPR012259">
    <property type="entry name" value="DHFR"/>
</dbReference>
<dbReference type="Pfam" id="PF00186">
    <property type="entry name" value="DHFR_1"/>
    <property type="match status" value="1"/>
</dbReference>
<dbReference type="Proteomes" id="UP000683428">
    <property type="component" value="Chromosome"/>
</dbReference>
<dbReference type="RefSeq" id="WP_216131645.1">
    <property type="nucleotide sequence ID" value="NZ_CP064782.1"/>
</dbReference>
<keyword evidence="11" id="KW-1185">Reference proteome</keyword>
<dbReference type="PANTHER" id="PTHR48069:SF3">
    <property type="entry name" value="DIHYDROFOLATE REDUCTASE"/>
    <property type="match status" value="1"/>
</dbReference>
<evidence type="ECO:0000256" key="7">
    <source>
        <dbReference type="ARBA" id="ARBA00025067"/>
    </source>
</evidence>
<gene>
    <name evidence="10" type="ORF">Azoinq_04895</name>
</gene>
<comment type="similarity">
    <text evidence="2 8">Belongs to the dihydrofolate reductase family.</text>
</comment>